<evidence type="ECO:0000313" key="2">
    <source>
        <dbReference type="EMBL" id="PXZ05312.1"/>
    </source>
</evidence>
<organism evidence="2 3">
    <name type="scientific">Gilliamella apicola</name>
    <dbReference type="NCBI Taxonomy" id="1196095"/>
    <lineage>
        <taxon>Bacteria</taxon>
        <taxon>Pseudomonadati</taxon>
        <taxon>Pseudomonadota</taxon>
        <taxon>Gammaproteobacteria</taxon>
        <taxon>Orbales</taxon>
        <taxon>Orbaceae</taxon>
        <taxon>Gilliamella</taxon>
    </lineage>
</organism>
<proteinExistence type="predicted"/>
<keyword evidence="3" id="KW-1185">Reference proteome</keyword>
<dbReference type="OrthoDB" id="7058909at2"/>
<protein>
    <submittedName>
        <fullName evidence="2">Uncharacterized protein</fullName>
    </submittedName>
</protein>
<gene>
    <name evidence="2" type="ORF">DKK70_12045</name>
</gene>
<comment type="caution">
    <text evidence="2">The sequence shown here is derived from an EMBL/GenBank/DDBJ whole genome shotgun (WGS) entry which is preliminary data.</text>
</comment>
<reference evidence="2 3" key="1">
    <citation type="submission" date="2018-05" db="EMBL/GenBank/DDBJ databases">
        <title>Reference genomes for bee gut microbiota database.</title>
        <authorList>
            <person name="Ellegaard K.M."/>
        </authorList>
    </citation>
    <scope>NUCLEOTIDE SEQUENCE [LARGE SCALE GENOMIC DNA]</scope>
    <source>
        <strain evidence="2 3">ESL0182</strain>
    </source>
</reference>
<dbReference type="EMBL" id="QGLR01000013">
    <property type="protein sequence ID" value="PXZ05312.1"/>
    <property type="molecule type" value="Genomic_DNA"/>
</dbReference>
<accession>A0A2V4DX21</accession>
<feature type="compositionally biased region" description="Basic and acidic residues" evidence="1">
    <location>
        <begin position="14"/>
        <end position="27"/>
    </location>
</feature>
<dbReference type="RefSeq" id="WP_110434233.1">
    <property type="nucleotide sequence ID" value="NZ_QGLR01000013.1"/>
</dbReference>
<dbReference type="AlphaFoldDB" id="A0A2V4DX21"/>
<dbReference type="Proteomes" id="UP000247932">
    <property type="component" value="Unassembled WGS sequence"/>
</dbReference>
<evidence type="ECO:0000313" key="3">
    <source>
        <dbReference type="Proteomes" id="UP000247932"/>
    </source>
</evidence>
<evidence type="ECO:0000256" key="1">
    <source>
        <dbReference type="SAM" id="MobiDB-lite"/>
    </source>
</evidence>
<feature type="region of interest" description="Disordered" evidence="1">
    <location>
        <begin position="1"/>
        <end position="28"/>
    </location>
</feature>
<name>A0A2V4DX21_9GAMM</name>
<sequence>MLGLLKKLSSGKKKQSEPTLSERDLNGRNHVGYPTMQLSREIDKLVKAKYAPIKRIVKFYIAMLFFKWGPSVINTTLSDEQLANLSGRNVQMVYLLLFRDMLRHISSLAKLKHFAEDWPEQFAQEILENCNMLSDSDDVDIAKKEALFANTQLFDIDNTIDPDHLENTVIPDWTIPLAELIMLKPATIYHCHRPLMAVILKKKK</sequence>